<feature type="transmembrane region" description="Helical" evidence="6">
    <location>
        <begin position="23"/>
        <end position="48"/>
    </location>
</feature>
<keyword evidence="5 6" id="KW-0472">Membrane</keyword>
<feature type="transmembrane region" description="Helical" evidence="6">
    <location>
        <begin position="265"/>
        <end position="289"/>
    </location>
</feature>
<evidence type="ECO:0000256" key="2">
    <source>
        <dbReference type="ARBA" id="ARBA00007362"/>
    </source>
</evidence>
<feature type="transmembrane region" description="Helical" evidence="6">
    <location>
        <begin position="115"/>
        <end position="137"/>
    </location>
</feature>
<evidence type="ECO:0000256" key="3">
    <source>
        <dbReference type="ARBA" id="ARBA00022692"/>
    </source>
</evidence>
<evidence type="ECO:0000256" key="4">
    <source>
        <dbReference type="ARBA" id="ARBA00022989"/>
    </source>
</evidence>
<dbReference type="GO" id="GO:0016020">
    <property type="term" value="C:membrane"/>
    <property type="evidence" value="ECO:0007669"/>
    <property type="project" value="UniProtKB-SubCell"/>
</dbReference>
<dbReference type="EMBL" id="QWKH01000042">
    <property type="protein sequence ID" value="NBI34720.1"/>
    <property type="molecule type" value="Genomic_DNA"/>
</dbReference>
<feature type="transmembrane region" description="Helical" evidence="6">
    <location>
        <begin position="60"/>
        <end position="79"/>
    </location>
</feature>
<dbReference type="AlphaFoldDB" id="A0A7C9JDT9"/>
<keyword evidence="3 6" id="KW-0812">Transmembrane</keyword>
<feature type="transmembrane region" description="Helical" evidence="6">
    <location>
        <begin position="91"/>
        <end position="109"/>
    </location>
</feature>
<feature type="domain" description="EamA" evidence="7">
    <location>
        <begin position="26"/>
        <end position="163"/>
    </location>
</feature>
<sequence>MLGSARRGERIGGTGKVKSRKTFWAGFAMALVGAALWGVSGAGAQFLFDGYGASPAFVTAFRMVLAGALFLVVIGVRYRDTLRQLLGCRRDWLFLALFGLGLFGSQFTFACSVDATNAGTACVLQMLNAVFVLAFVCVASRALPTLREWIGLLLALGATVVIATQGDLGAIRLPAAGLFWGLLNALSVAVYILVPRYSGLFDRYGSFTVTGLGMSLDAVAAVAVLLVGGAAAGAGAGVAGAAGAAGAGDAVLAGAPFVSAIPFDGAAWAVLIAAVALLGTFAAFALYIGGVAKVGSVTGSLLGVMEPASATALSALLLGTAFSGADWAGFALMSAMLVCMTLPGRRQGVTGSS</sequence>
<name>A0A7C9JDT9_9BACT</name>
<keyword evidence="4 6" id="KW-1133">Transmembrane helix</keyword>
<protein>
    <submittedName>
        <fullName evidence="8">DMT family transporter</fullName>
    </submittedName>
</protein>
<feature type="transmembrane region" description="Helical" evidence="6">
    <location>
        <begin position="149"/>
        <end position="166"/>
    </location>
</feature>
<dbReference type="Pfam" id="PF00892">
    <property type="entry name" value="EamA"/>
    <property type="match status" value="1"/>
</dbReference>
<feature type="transmembrane region" description="Helical" evidence="6">
    <location>
        <begin position="178"/>
        <end position="197"/>
    </location>
</feature>
<dbReference type="PANTHER" id="PTHR32322">
    <property type="entry name" value="INNER MEMBRANE TRANSPORTER"/>
    <property type="match status" value="1"/>
</dbReference>
<dbReference type="SUPFAM" id="SSF103481">
    <property type="entry name" value="Multidrug resistance efflux transporter EmrE"/>
    <property type="match status" value="2"/>
</dbReference>
<comment type="similarity">
    <text evidence="2">Belongs to the EamA transporter family.</text>
</comment>
<evidence type="ECO:0000313" key="8">
    <source>
        <dbReference type="EMBL" id="NBI34720.1"/>
    </source>
</evidence>
<organism evidence="8">
    <name type="scientific">Muribaculaceae bacterium Z82</name>
    <dbReference type="NCBI Taxonomy" id="2304548"/>
    <lineage>
        <taxon>Bacteria</taxon>
        <taxon>Pseudomonadati</taxon>
        <taxon>Bacteroidota</taxon>
        <taxon>Bacteroidia</taxon>
        <taxon>Bacteroidales</taxon>
        <taxon>Muribaculaceae</taxon>
    </lineage>
</organism>
<comment type="subcellular location">
    <subcellularLocation>
        <location evidence="1">Membrane</location>
        <topology evidence="1">Multi-pass membrane protein</topology>
    </subcellularLocation>
</comment>
<proteinExistence type="inferred from homology"/>
<reference evidence="8" key="1">
    <citation type="submission" date="2018-08" db="EMBL/GenBank/DDBJ databases">
        <title>Murine metabolic-syndrome-specific gut microbial biobank.</title>
        <authorList>
            <person name="Liu C."/>
        </authorList>
    </citation>
    <scope>NUCLEOTIDE SEQUENCE [LARGE SCALE GENOMIC DNA]</scope>
    <source>
        <strain evidence="8">Z82</strain>
    </source>
</reference>
<feature type="transmembrane region" description="Helical" evidence="6">
    <location>
        <begin position="218"/>
        <end position="245"/>
    </location>
</feature>
<accession>A0A7C9JDT9</accession>
<evidence type="ECO:0000256" key="1">
    <source>
        <dbReference type="ARBA" id="ARBA00004141"/>
    </source>
</evidence>
<evidence type="ECO:0000256" key="5">
    <source>
        <dbReference type="ARBA" id="ARBA00023136"/>
    </source>
</evidence>
<evidence type="ECO:0000259" key="7">
    <source>
        <dbReference type="Pfam" id="PF00892"/>
    </source>
</evidence>
<dbReference type="InterPro" id="IPR050638">
    <property type="entry name" value="AA-Vitamin_Transporters"/>
</dbReference>
<dbReference type="PANTHER" id="PTHR32322:SF2">
    <property type="entry name" value="EAMA DOMAIN-CONTAINING PROTEIN"/>
    <property type="match status" value="1"/>
</dbReference>
<dbReference type="InterPro" id="IPR000620">
    <property type="entry name" value="EamA_dom"/>
</dbReference>
<dbReference type="InterPro" id="IPR037185">
    <property type="entry name" value="EmrE-like"/>
</dbReference>
<comment type="caution">
    <text evidence="8">The sequence shown here is derived from an EMBL/GenBank/DDBJ whole genome shotgun (WGS) entry which is preliminary data.</text>
</comment>
<feature type="transmembrane region" description="Helical" evidence="6">
    <location>
        <begin position="301"/>
        <end position="321"/>
    </location>
</feature>
<gene>
    <name evidence="8" type="ORF">D1639_06690</name>
</gene>
<evidence type="ECO:0000256" key="6">
    <source>
        <dbReference type="SAM" id="Phobius"/>
    </source>
</evidence>